<evidence type="ECO:0000256" key="2">
    <source>
        <dbReference type="SAM" id="MobiDB-lite"/>
    </source>
</evidence>
<dbReference type="RefSeq" id="WP_078109757.1">
    <property type="nucleotide sequence ID" value="NZ_CP065424.1"/>
</dbReference>
<keyword evidence="4" id="KW-0732">Signal</keyword>
<organism evidence="6 7">
    <name type="scientific">Heyndrickxia oleronia</name>
    <dbReference type="NCBI Taxonomy" id="38875"/>
    <lineage>
        <taxon>Bacteria</taxon>
        <taxon>Bacillati</taxon>
        <taxon>Bacillota</taxon>
        <taxon>Bacilli</taxon>
        <taxon>Bacillales</taxon>
        <taxon>Bacillaceae</taxon>
        <taxon>Heyndrickxia</taxon>
    </lineage>
</organism>
<dbReference type="Proteomes" id="UP000189761">
    <property type="component" value="Unassembled WGS sequence"/>
</dbReference>
<dbReference type="PROSITE" id="PS51257">
    <property type="entry name" value="PROKAR_LIPOPROTEIN"/>
    <property type="match status" value="1"/>
</dbReference>
<feature type="domain" description="DUF4349" evidence="5">
    <location>
        <begin position="69"/>
        <end position="282"/>
    </location>
</feature>
<feature type="signal peptide" evidence="4">
    <location>
        <begin position="1"/>
        <end position="22"/>
    </location>
</feature>
<evidence type="ECO:0000259" key="5">
    <source>
        <dbReference type="Pfam" id="PF14257"/>
    </source>
</evidence>
<keyword evidence="3" id="KW-0812">Transmembrane</keyword>
<keyword evidence="3" id="KW-1133">Transmembrane helix</keyword>
<dbReference type="InterPro" id="IPR025645">
    <property type="entry name" value="DUF4349"/>
</dbReference>
<keyword evidence="1" id="KW-0175">Coiled coil</keyword>
<evidence type="ECO:0000313" key="6">
    <source>
        <dbReference type="EMBL" id="OOP69178.1"/>
    </source>
</evidence>
<proteinExistence type="predicted"/>
<sequence length="299" mass="34066">MKRLWKGMVLLFLAMIFLTACSSNSESSKSSDSAKYEATEKMALNHSTEEGKVGETKEDKQATASSQSRMVIYNATLDMEVKKITQVQEQITQMVKQLGGYIVEQNMSQNTEERKDSSLTIRIPQEQFHSFLNKVKKLGVKTEHQNISGQDVTEEYVDLTSRLKAKQLVEKRLTTFMNEAKDTKTLLEISNELAKVQEEIETIQGQMKYLENQTSLSTVTINLFEKTVVVPGFDNDKKNTWDQTKKQFMNSINYIAAFFSGLFILIIGNIPILAILALIGGISYIVWRRVKKKINHKDE</sequence>
<feature type="region of interest" description="Disordered" evidence="2">
    <location>
        <begin position="43"/>
        <end position="65"/>
    </location>
</feature>
<keyword evidence="7" id="KW-1185">Reference proteome</keyword>
<feature type="chain" id="PRO_5039159358" description="DUF4349 domain-containing protein" evidence="4">
    <location>
        <begin position="23"/>
        <end position="299"/>
    </location>
</feature>
<name>A0A8E2ID15_9BACI</name>
<evidence type="ECO:0000256" key="4">
    <source>
        <dbReference type="SAM" id="SignalP"/>
    </source>
</evidence>
<evidence type="ECO:0000256" key="3">
    <source>
        <dbReference type="SAM" id="Phobius"/>
    </source>
</evidence>
<gene>
    <name evidence="6" type="ORF">BWZ43_06530</name>
</gene>
<comment type="caution">
    <text evidence="6">The sequence shown here is derived from an EMBL/GenBank/DDBJ whole genome shotgun (WGS) entry which is preliminary data.</text>
</comment>
<reference evidence="6 7" key="1">
    <citation type="submission" date="2017-01" db="EMBL/GenBank/DDBJ databases">
        <title>Draft genome sequence of Bacillus oleronius.</title>
        <authorList>
            <person name="Allam M."/>
        </authorList>
    </citation>
    <scope>NUCLEOTIDE SEQUENCE [LARGE SCALE GENOMIC DNA]</scope>
    <source>
        <strain evidence="6 7">DSM 9356</strain>
    </source>
</reference>
<dbReference type="EMBL" id="MTLA01000065">
    <property type="protein sequence ID" value="OOP69178.1"/>
    <property type="molecule type" value="Genomic_DNA"/>
</dbReference>
<feature type="compositionally biased region" description="Basic and acidic residues" evidence="2">
    <location>
        <begin position="47"/>
        <end position="61"/>
    </location>
</feature>
<protein>
    <recommendedName>
        <fullName evidence="5">DUF4349 domain-containing protein</fullName>
    </recommendedName>
</protein>
<feature type="coiled-coil region" evidence="1">
    <location>
        <begin position="186"/>
        <end position="213"/>
    </location>
</feature>
<keyword evidence="3" id="KW-0472">Membrane</keyword>
<dbReference type="AlphaFoldDB" id="A0A8E2ID15"/>
<accession>A0A8E2ID15</accession>
<feature type="transmembrane region" description="Helical" evidence="3">
    <location>
        <begin position="254"/>
        <end position="287"/>
    </location>
</feature>
<evidence type="ECO:0000313" key="7">
    <source>
        <dbReference type="Proteomes" id="UP000189761"/>
    </source>
</evidence>
<dbReference type="Pfam" id="PF14257">
    <property type="entry name" value="DUF4349"/>
    <property type="match status" value="1"/>
</dbReference>
<evidence type="ECO:0000256" key="1">
    <source>
        <dbReference type="SAM" id="Coils"/>
    </source>
</evidence>